<name>A0A2N4SY26_9MICC</name>
<evidence type="ECO:0000313" key="6">
    <source>
        <dbReference type="Proteomes" id="UP000234632"/>
    </source>
</evidence>
<proteinExistence type="predicted"/>
<gene>
    <name evidence="5" type="ORF">AUQ48_16310</name>
</gene>
<organism evidence="5 6">
    <name type="scientific">Kocuria flava</name>
    <dbReference type="NCBI Taxonomy" id="446860"/>
    <lineage>
        <taxon>Bacteria</taxon>
        <taxon>Bacillati</taxon>
        <taxon>Actinomycetota</taxon>
        <taxon>Actinomycetes</taxon>
        <taxon>Micrococcales</taxon>
        <taxon>Micrococcaceae</taxon>
        <taxon>Kocuria</taxon>
    </lineage>
</organism>
<dbReference type="InterPro" id="IPR017871">
    <property type="entry name" value="ABC_transporter-like_CS"/>
</dbReference>
<protein>
    <submittedName>
        <fullName evidence="5">Nitrate ABC transporter ATP-binding protein</fullName>
    </submittedName>
</protein>
<dbReference type="Gene3D" id="3.40.50.300">
    <property type="entry name" value="P-loop containing nucleotide triphosphate hydrolases"/>
    <property type="match status" value="1"/>
</dbReference>
<dbReference type="SMART" id="SM00382">
    <property type="entry name" value="AAA"/>
    <property type="match status" value="1"/>
</dbReference>
<dbReference type="GO" id="GO:0016887">
    <property type="term" value="F:ATP hydrolysis activity"/>
    <property type="evidence" value="ECO:0007669"/>
    <property type="project" value="InterPro"/>
</dbReference>
<evidence type="ECO:0000256" key="2">
    <source>
        <dbReference type="ARBA" id="ARBA00022741"/>
    </source>
</evidence>
<dbReference type="Pfam" id="PF00005">
    <property type="entry name" value="ABC_tran"/>
    <property type="match status" value="1"/>
</dbReference>
<dbReference type="AlphaFoldDB" id="A0A2N4SY26"/>
<dbReference type="SUPFAM" id="SSF52540">
    <property type="entry name" value="P-loop containing nucleoside triphosphate hydrolases"/>
    <property type="match status" value="1"/>
</dbReference>
<dbReference type="InterPro" id="IPR050166">
    <property type="entry name" value="ABC_transporter_ATP-bind"/>
</dbReference>
<dbReference type="EMBL" id="LOMZ01000002">
    <property type="protein sequence ID" value="PLC10880.1"/>
    <property type="molecule type" value="Genomic_DNA"/>
</dbReference>
<keyword evidence="1" id="KW-0813">Transport</keyword>
<dbReference type="PANTHER" id="PTHR42788">
    <property type="entry name" value="TAURINE IMPORT ATP-BINDING PROTEIN-RELATED"/>
    <property type="match status" value="1"/>
</dbReference>
<reference evidence="5 6" key="1">
    <citation type="submission" date="2015-12" db="EMBL/GenBank/DDBJ databases">
        <authorList>
            <person name="Shamseldin A."/>
            <person name="Moawad H."/>
            <person name="Abd El-Rahim W.M."/>
            <person name="Sadowsky M.J."/>
        </authorList>
    </citation>
    <scope>NUCLEOTIDE SEQUENCE [LARGE SCALE GENOMIC DNA]</scope>
    <source>
        <strain evidence="5 6">S43</strain>
    </source>
</reference>
<evidence type="ECO:0000313" key="5">
    <source>
        <dbReference type="EMBL" id="PLC10880.1"/>
    </source>
</evidence>
<dbReference type="InterPro" id="IPR027417">
    <property type="entry name" value="P-loop_NTPase"/>
</dbReference>
<evidence type="ECO:0000256" key="3">
    <source>
        <dbReference type="ARBA" id="ARBA00022840"/>
    </source>
</evidence>
<feature type="domain" description="ABC transporter" evidence="4">
    <location>
        <begin position="11"/>
        <end position="247"/>
    </location>
</feature>
<keyword evidence="3 5" id="KW-0067">ATP-binding</keyword>
<evidence type="ECO:0000256" key="1">
    <source>
        <dbReference type="ARBA" id="ARBA00022448"/>
    </source>
</evidence>
<sequence length="275" mass="30298">MSAASTHPSTVQEHDVVFDNIGMTFQSATGVTQAVANVSGAIPEHKFVSVIGPSGCGKSTLLDMVGGLLKPTKGSVSIDGETVTGPRRDTAMVFQEDSTLHWRSVLDNVAFGLEVKGMPQAERYDRARAMIELVGLQQFENHRPGQLSGGMKQRVAIARALAMEPRVLLMDEPFGALDQQTRQFVGRELLNIWEKTRNRVLFITHDIQEAVYLSDEVWVMSARPSVVKEVVKIDLPRPRPAGTHAMPRFRELEDHLWELVKVEAEKTLGSGAQSA</sequence>
<dbReference type="PANTHER" id="PTHR42788:SF13">
    <property type="entry name" value="ALIPHATIC SULFONATES IMPORT ATP-BINDING PROTEIN SSUB"/>
    <property type="match status" value="1"/>
</dbReference>
<comment type="caution">
    <text evidence="5">The sequence shown here is derived from an EMBL/GenBank/DDBJ whole genome shotgun (WGS) entry which is preliminary data.</text>
</comment>
<dbReference type="Proteomes" id="UP000234632">
    <property type="component" value="Unassembled WGS sequence"/>
</dbReference>
<accession>A0A2N4SY26</accession>
<keyword evidence="2" id="KW-0547">Nucleotide-binding</keyword>
<dbReference type="InterPro" id="IPR003439">
    <property type="entry name" value="ABC_transporter-like_ATP-bd"/>
</dbReference>
<evidence type="ECO:0000259" key="4">
    <source>
        <dbReference type="PROSITE" id="PS50893"/>
    </source>
</evidence>
<dbReference type="PROSITE" id="PS00211">
    <property type="entry name" value="ABC_TRANSPORTER_1"/>
    <property type="match status" value="1"/>
</dbReference>
<dbReference type="InterPro" id="IPR003593">
    <property type="entry name" value="AAA+_ATPase"/>
</dbReference>
<dbReference type="PROSITE" id="PS50893">
    <property type="entry name" value="ABC_TRANSPORTER_2"/>
    <property type="match status" value="1"/>
</dbReference>
<dbReference type="GO" id="GO:0005524">
    <property type="term" value="F:ATP binding"/>
    <property type="evidence" value="ECO:0007669"/>
    <property type="project" value="UniProtKB-KW"/>
</dbReference>
<dbReference type="CDD" id="cd03293">
    <property type="entry name" value="ABC_NrtD_SsuB_transporters"/>
    <property type="match status" value="1"/>
</dbReference>